<evidence type="ECO:0000259" key="2">
    <source>
        <dbReference type="PROSITE" id="PS50053"/>
    </source>
</evidence>
<comment type="caution">
    <text evidence="3">The sequence shown here is derived from an EMBL/GenBank/DDBJ whole genome shotgun (WGS) entry which is preliminary data.</text>
</comment>
<sequence length="314" mass="35837">MSYLVSSKVTKKKNQFSKFKLKKHKNKMATYDMSPLDLADRITVHIQVSNSIGIQTGNLSLHKHATLAELCEEIYSKLEVPVDKQSLEMDGINFDKAEKLTVLSELGLKEKSVIKLFRTDNEEIILDPSMSDLSPAENLVQTQSTAQRIVSQEDFVNSVIDANTLAAVEAQITALEVQAPPSQVNSHAVLLLQRWIDMSFFFAVEWGYLDMLYYLFGLLWAILGWFGCRRLSVPSILIFSFILVVQEILLFNSLISGTGRNDVIIFLVLVTILGIFAWMFSLWRFAWLIYTERQRSPWTIRQATEKCRNMPVCI</sequence>
<evidence type="ECO:0000313" key="3">
    <source>
        <dbReference type="EMBL" id="ETN99031.1"/>
    </source>
</evidence>
<protein>
    <recommendedName>
        <fullName evidence="2">Ubiquitin-like domain-containing protein</fullName>
    </recommendedName>
</protein>
<accession>X6LD31</accession>
<feature type="transmembrane region" description="Helical" evidence="1">
    <location>
        <begin position="233"/>
        <end position="251"/>
    </location>
</feature>
<dbReference type="SUPFAM" id="SSF54236">
    <property type="entry name" value="Ubiquitin-like"/>
    <property type="match status" value="1"/>
</dbReference>
<dbReference type="Proteomes" id="UP000023152">
    <property type="component" value="Unassembled WGS sequence"/>
</dbReference>
<keyword evidence="1" id="KW-1133">Transmembrane helix</keyword>
<keyword evidence="1" id="KW-0812">Transmembrane</keyword>
<evidence type="ECO:0000313" key="4">
    <source>
        <dbReference type="Proteomes" id="UP000023152"/>
    </source>
</evidence>
<dbReference type="PROSITE" id="PS50053">
    <property type="entry name" value="UBIQUITIN_2"/>
    <property type="match status" value="1"/>
</dbReference>
<dbReference type="AlphaFoldDB" id="X6LD31"/>
<organism evidence="3 4">
    <name type="scientific">Reticulomyxa filosa</name>
    <dbReference type="NCBI Taxonomy" id="46433"/>
    <lineage>
        <taxon>Eukaryota</taxon>
        <taxon>Sar</taxon>
        <taxon>Rhizaria</taxon>
        <taxon>Retaria</taxon>
        <taxon>Foraminifera</taxon>
        <taxon>Monothalamids</taxon>
        <taxon>Reticulomyxidae</taxon>
        <taxon>Reticulomyxa</taxon>
    </lineage>
</organism>
<dbReference type="InterPro" id="IPR000626">
    <property type="entry name" value="Ubiquitin-like_dom"/>
</dbReference>
<keyword evidence="1" id="KW-0472">Membrane</keyword>
<evidence type="ECO:0000256" key="1">
    <source>
        <dbReference type="SAM" id="Phobius"/>
    </source>
</evidence>
<feature type="domain" description="Ubiquitin-like" evidence="2">
    <location>
        <begin position="42"/>
        <end position="116"/>
    </location>
</feature>
<proteinExistence type="predicted"/>
<feature type="transmembrane region" description="Helical" evidence="1">
    <location>
        <begin position="206"/>
        <end position="226"/>
    </location>
</feature>
<dbReference type="InterPro" id="IPR029071">
    <property type="entry name" value="Ubiquitin-like_domsf"/>
</dbReference>
<dbReference type="Gene3D" id="3.10.20.90">
    <property type="entry name" value="Phosphatidylinositol 3-kinase Catalytic Subunit, Chain A, domain 1"/>
    <property type="match status" value="1"/>
</dbReference>
<reference evidence="3 4" key="1">
    <citation type="journal article" date="2013" name="Curr. Biol.">
        <title>The Genome of the Foraminiferan Reticulomyxa filosa.</title>
        <authorList>
            <person name="Glockner G."/>
            <person name="Hulsmann N."/>
            <person name="Schleicher M."/>
            <person name="Noegel A.A."/>
            <person name="Eichinger L."/>
            <person name="Gallinger C."/>
            <person name="Pawlowski J."/>
            <person name="Sierra R."/>
            <person name="Euteneuer U."/>
            <person name="Pillet L."/>
            <person name="Moustafa A."/>
            <person name="Platzer M."/>
            <person name="Groth M."/>
            <person name="Szafranski K."/>
            <person name="Schliwa M."/>
        </authorList>
    </citation>
    <scope>NUCLEOTIDE SEQUENCE [LARGE SCALE GENOMIC DNA]</scope>
</reference>
<feature type="transmembrane region" description="Helical" evidence="1">
    <location>
        <begin position="263"/>
        <end position="286"/>
    </location>
</feature>
<dbReference type="EMBL" id="ASPP01045120">
    <property type="protein sequence ID" value="ETN99031.1"/>
    <property type="molecule type" value="Genomic_DNA"/>
</dbReference>
<name>X6LD31_RETFI</name>
<gene>
    <name evidence="3" type="ORF">RFI_38455</name>
</gene>
<keyword evidence="4" id="KW-1185">Reference proteome</keyword>